<dbReference type="GO" id="GO:0005737">
    <property type="term" value="C:cytoplasm"/>
    <property type="evidence" value="ECO:0007669"/>
    <property type="project" value="UniProtKB-SubCell"/>
</dbReference>
<comment type="function">
    <text evidence="9">Required for the first step of diphthamide biosynthesis, a post-translational modification of histidine which occurs in elongation factor 2. DPH1 and DPH2 transfer a 3-amino-3-carboxypropyl (ACP) group from S-adenosyl-L-methionine (SAM) to a histidine residue, the reaction is assisted by a reduction system comprising DPH3 and a NADH-dependent reductase, predominantly CBR1. Facilitates the reduction of the catalytic iron-sulfur cluster found in the DPH1 subunit.</text>
</comment>
<dbReference type="Pfam" id="PF01866">
    <property type="entry name" value="Diphthamide_syn"/>
    <property type="match status" value="1"/>
</dbReference>
<evidence type="ECO:0000313" key="12">
    <source>
        <dbReference type="EMBL" id="KZO98796.1"/>
    </source>
</evidence>
<evidence type="ECO:0000256" key="6">
    <source>
        <dbReference type="ARBA" id="ARBA00023004"/>
    </source>
</evidence>
<dbReference type="GO" id="GO:0046872">
    <property type="term" value="F:metal ion binding"/>
    <property type="evidence" value="ECO:0007669"/>
    <property type="project" value="UniProtKB-KW"/>
</dbReference>
<proteinExistence type="inferred from homology"/>
<comment type="subcellular location">
    <subcellularLocation>
        <location evidence="10">Cytoplasm</location>
    </subcellularLocation>
</comment>
<dbReference type="InterPro" id="IPR010014">
    <property type="entry name" value="DHP2"/>
</dbReference>
<dbReference type="EMBL" id="KV417274">
    <property type="protein sequence ID" value="KZO98796.1"/>
    <property type="molecule type" value="Genomic_DNA"/>
</dbReference>
<dbReference type="NCBIfam" id="TIGR00322">
    <property type="entry name" value="diphth2_R"/>
    <property type="match status" value="1"/>
</dbReference>
<comment type="pathway">
    <text evidence="2 10">Protein modification; peptidyl-diphthamide biosynthesis.</text>
</comment>
<dbReference type="InterPro" id="IPR042263">
    <property type="entry name" value="DPH1/DPH2_1"/>
</dbReference>
<sequence>MGTAPDAPSSTFSNQGADIIHQDLSVTPQIFDDTATRSGSVLDQAYEIQQTVDHIVSRGYRTIALQFPDALLHDSVLVHRLLKSKLPGRELYVLADTSYGSCCVDEVAAQHVNADALVHYGHACLSPTARLPVIYVFGKRTIDVDHCAHSLVESSRSALDSEPHRPVLVRYDVSFAYSIDAICRALSAILDPKHRMSAPSVRRFHTSGPGENCYTSIAREHGEEAVDPIIFYVGGESLSSTNLIVTHATCEVYNYDPDTRLASLASTRTNKLLMRRYALVQRARDADVFGIIVGTLAVASYLPLMTHLRKLLAKAKKKSYTLSVGKLNPAKLANFMDIDCFILVACPENSLIDSKDFYKPIITPFELEIALNPEPIWSTRYLLDFQQVLVDASDRREDPPDANDPNDKSEEDEPSFSLTTGKYRKSKKFTGVLPDVPSIDEPGALLLRSRSDALQQYTPDAGGQFLVDRTYQGLDRRLGQHAPGVLEEGRSGIAKGYEDDHRA</sequence>
<dbReference type="FunFam" id="3.40.50.11840:FF:000002">
    <property type="entry name" value="2-(3-amino-3-carboxypropyl)histidine synthase subunit 2"/>
    <property type="match status" value="1"/>
</dbReference>
<comment type="similarity">
    <text evidence="3 10">Belongs to the DPH1/DPH2 family. DPH2 subfamily.</text>
</comment>
<dbReference type="UniPathway" id="UPA00559"/>
<keyword evidence="5 10" id="KW-0479">Metal-binding</keyword>
<evidence type="ECO:0000256" key="10">
    <source>
        <dbReference type="RuleBase" id="RU364133"/>
    </source>
</evidence>
<evidence type="ECO:0000313" key="13">
    <source>
        <dbReference type="Proteomes" id="UP000076738"/>
    </source>
</evidence>
<evidence type="ECO:0000256" key="9">
    <source>
        <dbReference type="ARBA" id="ARBA00054092"/>
    </source>
</evidence>
<dbReference type="Gene3D" id="3.40.50.11840">
    <property type="entry name" value="Diphthamide synthesis DPH1/DPH2 domain 1"/>
    <property type="match status" value="1"/>
</dbReference>
<evidence type="ECO:0000256" key="5">
    <source>
        <dbReference type="ARBA" id="ARBA00022723"/>
    </source>
</evidence>
<comment type="cofactor">
    <cofactor evidence="1">
        <name>[4Fe-4S] cluster</name>
        <dbReference type="ChEBI" id="CHEBI:49883"/>
    </cofactor>
</comment>
<dbReference type="STRING" id="1330018.A0A167PHH9"/>
<evidence type="ECO:0000256" key="3">
    <source>
        <dbReference type="ARBA" id="ARBA00006179"/>
    </source>
</evidence>
<evidence type="ECO:0000256" key="2">
    <source>
        <dbReference type="ARBA" id="ARBA00005156"/>
    </source>
</evidence>
<dbReference type="OrthoDB" id="449241at2759"/>
<evidence type="ECO:0000256" key="1">
    <source>
        <dbReference type="ARBA" id="ARBA00001966"/>
    </source>
</evidence>
<gene>
    <name evidence="12" type="ORF">CALVIDRAFT_418581</name>
</gene>
<dbReference type="InterPro" id="IPR016435">
    <property type="entry name" value="DPH1/DPH2"/>
</dbReference>
<dbReference type="FunFam" id="3.40.50.11860:FF:000001">
    <property type="entry name" value="2-(3-amino-3-carboxypropyl)histidine synthase subunit 2"/>
    <property type="match status" value="1"/>
</dbReference>
<evidence type="ECO:0000256" key="8">
    <source>
        <dbReference type="ARBA" id="ARBA00034128"/>
    </source>
</evidence>
<dbReference type="PANTHER" id="PTHR10762">
    <property type="entry name" value="DIPHTHAMIDE BIOSYNTHESIS PROTEIN"/>
    <property type="match status" value="1"/>
</dbReference>
<feature type="region of interest" description="Disordered" evidence="11">
    <location>
        <begin position="393"/>
        <end position="420"/>
    </location>
</feature>
<dbReference type="Gene3D" id="3.40.50.11860">
    <property type="entry name" value="Diphthamide synthesis DPH1/DPH2 domain 3"/>
    <property type="match status" value="1"/>
</dbReference>
<keyword evidence="7 10" id="KW-0411">Iron-sulfur</keyword>
<dbReference type="PANTHER" id="PTHR10762:SF2">
    <property type="entry name" value="2-(3-AMINO-3-CARBOXYPROPYL)HISTIDINE SYNTHASE SUBUNIT 2"/>
    <property type="match status" value="1"/>
</dbReference>
<dbReference type="SFLD" id="SFLDF00408">
    <property type="entry name" value="Diphthamide_biosynthesis_famil"/>
    <property type="match status" value="1"/>
</dbReference>
<dbReference type="GO" id="GO:0051536">
    <property type="term" value="F:iron-sulfur cluster binding"/>
    <property type="evidence" value="ECO:0007669"/>
    <property type="project" value="UniProtKB-KW"/>
</dbReference>
<evidence type="ECO:0000256" key="11">
    <source>
        <dbReference type="SAM" id="MobiDB-lite"/>
    </source>
</evidence>
<accession>A0A167PHH9</accession>
<keyword evidence="6 10" id="KW-0408">Iron</keyword>
<reference evidence="12 13" key="1">
    <citation type="journal article" date="2016" name="Mol. Biol. Evol.">
        <title>Comparative Genomics of Early-Diverging Mushroom-Forming Fungi Provides Insights into the Origins of Lignocellulose Decay Capabilities.</title>
        <authorList>
            <person name="Nagy L.G."/>
            <person name="Riley R."/>
            <person name="Tritt A."/>
            <person name="Adam C."/>
            <person name="Daum C."/>
            <person name="Floudas D."/>
            <person name="Sun H."/>
            <person name="Yadav J.S."/>
            <person name="Pangilinan J."/>
            <person name="Larsson K.H."/>
            <person name="Matsuura K."/>
            <person name="Barry K."/>
            <person name="Labutti K."/>
            <person name="Kuo R."/>
            <person name="Ohm R.A."/>
            <person name="Bhattacharya S.S."/>
            <person name="Shirouzu T."/>
            <person name="Yoshinaga Y."/>
            <person name="Martin F.M."/>
            <person name="Grigoriev I.V."/>
            <person name="Hibbett D.S."/>
        </authorList>
    </citation>
    <scope>NUCLEOTIDE SEQUENCE [LARGE SCALE GENOMIC DNA]</scope>
    <source>
        <strain evidence="12 13">TUFC12733</strain>
    </source>
</reference>
<organism evidence="12 13">
    <name type="scientific">Calocera viscosa (strain TUFC12733)</name>
    <dbReference type="NCBI Taxonomy" id="1330018"/>
    <lineage>
        <taxon>Eukaryota</taxon>
        <taxon>Fungi</taxon>
        <taxon>Dikarya</taxon>
        <taxon>Basidiomycota</taxon>
        <taxon>Agaricomycotina</taxon>
        <taxon>Dacrymycetes</taxon>
        <taxon>Dacrymycetales</taxon>
        <taxon>Dacrymycetaceae</taxon>
        <taxon>Calocera</taxon>
    </lineage>
</organism>
<feature type="region of interest" description="Disordered" evidence="11">
    <location>
        <begin position="482"/>
        <end position="503"/>
    </location>
</feature>
<dbReference type="AlphaFoldDB" id="A0A167PHH9"/>
<name>A0A167PHH9_CALVF</name>
<keyword evidence="13" id="KW-1185">Reference proteome</keyword>
<dbReference type="GO" id="GO:0017183">
    <property type="term" value="P:protein histidyl modification to diphthamide"/>
    <property type="evidence" value="ECO:0007669"/>
    <property type="project" value="UniProtKB-UniPathway"/>
</dbReference>
<dbReference type="Proteomes" id="UP000076738">
    <property type="component" value="Unassembled WGS sequence"/>
</dbReference>
<evidence type="ECO:0000256" key="7">
    <source>
        <dbReference type="ARBA" id="ARBA00023014"/>
    </source>
</evidence>
<dbReference type="SFLD" id="SFLDG01121">
    <property type="entry name" value="Diphthamide_biosynthesis"/>
    <property type="match status" value="1"/>
</dbReference>
<dbReference type="InterPro" id="IPR042265">
    <property type="entry name" value="DPH1/DPH2_3"/>
</dbReference>
<comment type="subunit">
    <text evidence="8">Component of the 2-(3-amino-3-carboxypropyl)histidine synthase complex composed of DPH1, DPH2, DPH3 and a NADH-dependent reductase, predominantly CBR1.</text>
</comment>
<protein>
    <recommendedName>
        <fullName evidence="4 10">2-(3-amino-3-carboxypropyl)histidine synthase subunit 2</fullName>
    </recommendedName>
</protein>
<comment type="function">
    <text evidence="10">Required for the first step of diphthamide biosynthesis, a post-translational modification of histidine which occurs in elongation factor 2. DPH1 and DPH2 transfer a 3-amino-3-carboxypropyl (ACP) group from S-adenosyl-L-methionine (SAM) to a histidine residue, the reaction is assisted by a reduction system comprising DPH3 and a NADH-dependent reductase. Facilitates the reduction of the catalytic iron-sulfur cluster found in the DPH1 subunit.</text>
</comment>
<dbReference type="GO" id="GO:0090560">
    <property type="term" value="F:2-(3-amino-3-carboxypropyl)histidine synthase activity"/>
    <property type="evidence" value="ECO:0007669"/>
    <property type="project" value="InterPro"/>
</dbReference>
<dbReference type="SFLD" id="SFLDS00032">
    <property type="entry name" value="Radical_SAM_3-amino-3-carboxyp"/>
    <property type="match status" value="1"/>
</dbReference>
<dbReference type="NCBIfam" id="TIGR00272">
    <property type="entry name" value="DPH2"/>
    <property type="match status" value="1"/>
</dbReference>
<evidence type="ECO:0000256" key="4">
    <source>
        <dbReference type="ARBA" id="ARBA00021914"/>
    </source>
</evidence>
<keyword evidence="10" id="KW-0963">Cytoplasm</keyword>